<feature type="active site" description="Pros-phosphohistidine intermediate" evidence="7">
    <location>
        <position position="118"/>
    </location>
</feature>
<evidence type="ECO:0000256" key="1">
    <source>
        <dbReference type="ARBA" id="ARBA00001946"/>
    </source>
</evidence>
<keyword evidence="12" id="KW-1185">Reference proteome</keyword>
<dbReference type="OrthoDB" id="2162449at2759"/>
<dbReference type="Gene3D" id="3.30.70.141">
    <property type="entry name" value="Nucleoside diphosphate kinase-like domain"/>
    <property type="match status" value="1"/>
</dbReference>
<dbReference type="SMART" id="SM00562">
    <property type="entry name" value="NDK"/>
    <property type="match status" value="1"/>
</dbReference>
<proteinExistence type="inferred from homology"/>
<dbReference type="NCBIfam" id="NF001908">
    <property type="entry name" value="PRK00668.1"/>
    <property type="match status" value="1"/>
</dbReference>
<feature type="domain" description="Nucleoside diphosphate kinase-like" evidence="10">
    <location>
        <begin position="4"/>
        <end position="141"/>
    </location>
</feature>
<keyword evidence="5 9" id="KW-0418">Kinase</keyword>
<feature type="binding site" evidence="7">
    <location>
        <position position="60"/>
    </location>
    <ligand>
        <name>ATP</name>
        <dbReference type="ChEBI" id="CHEBI:30616"/>
    </ligand>
</feature>
<evidence type="ECO:0000313" key="12">
    <source>
        <dbReference type="Proteomes" id="UP001061958"/>
    </source>
</evidence>
<evidence type="ECO:0000256" key="7">
    <source>
        <dbReference type="PROSITE-ProRule" id="PRU00706"/>
    </source>
</evidence>
<dbReference type="EC" id="2.7.4.6" evidence="9"/>
<evidence type="ECO:0000256" key="3">
    <source>
        <dbReference type="ARBA" id="ARBA00022679"/>
    </source>
</evidence>
<keyword evidence="4 9" id="KW-0547">Nucleotide-binding</keyword>
<feature type="binding site" evidence="7">
    <location>
        <position position="12"/>
    </location>
    <ligand>
        <name>ATP</name>
        <dbReference type="ChEBI" id="CHEBI:30616"/>
    </ligand>
</feature>
<dbReference type="InterPro" id="IPR034907">
    <property type="entry name" value="NDK-like_dom"/>
</dbReference>
<evidence type="ECO:0000256" key="2">
    <source>
        <dbReference type="ARBA" id="ARBA00008142"/>
    </source>
</evidence>
<dbReference type="PROSITE" id="PS00469">
    <property type="entry name" value="NDPK"/>
    <property type="match status" value="1"/>
</dbReference>
<gene>
    <name evidence="11" type="ORF">GpartN1_g1765.t1</name>
</gene>
<evidence type="ECO:0000256" key="8">
    <source>
        <dbReference type="RuleBase" id="RU004011"/>
    </source>
</evidence>
<dbReference type="HAMAP" id="MF_00451">
    <property type="entry name" value="NDP_kinase"/>
    <property type="match status" value="1"/>
</dbReference>
<sequence>MEHSERSFIMIKPDGVQRQLIGEIVSRFERRGYKLVAAKMMTPSVQLAKQHYAEHDGKPFFESLVNFLTSGPVFAMVWEGKDIVATGRKMIGKTKPLESDPGTIRGDFGIDVGRNIIHGSDSVDSANREIKLWFHAEDLNSWKPVTQGWIYE</sequence>
<evidence type="ECO:0000256" key="5">
    <source>
        <dbReference type="ARBA" id="ARBA00022777"/>
    </source>
</evidence>
<evidence type="ECO:0000313" key="11">
    <source>
        <dbReference type="EMBL" id="GJQ09974.1"/>
    </source>
</evidence>
<dbReference type="SUPFAM" id="SSF54919">
    <property type="entry name" value="Nucleoside diphosphate kinase, NDK"/>
    <property type="match status" value="1"/>
</dbReference>
<dbReference type="FunFam" id="3.30.70.141:FF:000002">
    <property type="entry name" value="Nucleoside diphosphate kinase"/>
    <property type="match status" value="1"/>
</dbReference>
<dbReference type="GO" id="GO:0006241">
    <property type="term" value="P:CTP biosynthetic process"/>
    <property type="evidence" value="ECO:0007669"/>
    <property type="project" value="InterPro"/>
</dbReference>
<evidence type="ECO:0000256" key="9">
    <source>
        <dbReference type="RuleBase" id="RU004013"/>
    </source>
</evidence>
<organism evidence="11 12">
    <name type="scientific">Galdieria partita</name>
    <dbReference type="NCBI Taxonomy" id="83374"/>
    <lineage>
        <taxon>Eukaryota</taxon>
        <taxon>Rhodophyta</taxon>
        <taxon>Bangiophyceae</taxon>
        <taxon>Galdieriales</taxon>
        <taxon>Galdieriaceae</taxon>
        <taxon>Galdieria</taxon>
    </lineage>
</organism>
<comment type="similarity">
    <text evidence="2 7 8">Belongs to the NDK family.</text>
</comment>
<feature type="binding site" evidence="7">
    <location>
        <position position="88"/>
    </location>
    <ligand>
        <name>ATP</name>
        <dbReference type="ChEBI" id="CHEBI:30616"/>
    </ligand>
</feature>
<dbReference type="EMBL" id="BQMJ01000012">
    <property type="protein sequence ID" value="GJQ09974.1"/>
    <property type="molecule type" value="Genomic_DNA"/>
</dbReference>
<evidence type="ECO:0000256" key="6">
    <source>
        <dbReference type="ARBA" id="ARBA00022840"/>
    </source>
</evidence>
<dbReference type="InterPro" id="IPR001564">
    <property type="entry name" value="Nucleoside_diP_kinase"/>
</dbReference>
<name>A0A9C7PT92_9RHOD</name>
<keyword evidence="6 9" id="KW-0067">ATP-binding</keyword>
<dbReference type="CDD" id="cd04413">
    <property type="entry name" value="NDPk_I"/>
    <property type="match status" value="1"/>
</dbReference>
<dbReference type="AlphaFoldDB" id="A0A9C7PT92"/>
<feature type="binding site" evidence="7">
    <location>
        <position position="94"/>
    </location>
    <ligand>
        <name>ATP</name>
        <dbReference type="ChEBI" id="CHEBI:30616"/>
    </ligand>
</feature>
<comment type="cofactor">
    <cofactor evidence="1">
        <name>Mg(2+)</name>
        <dbReference type="ChEBI" id="CHEBI:18420"/>
    </cofactor>
</comment>
<dbReference type="GO" id="GO:0004550">
    <property type="term" value="F:nucleoside diphosphate kinase activity"/>
    <property type="evidence" value="ECO:0007669"/>
    <property type="project" value="UniProtKB-EC"/>
</dbReference>
<dbReference type="GO" id="GO:0005524">
    <property type="term" value="F:ATP binding"/>
    <property type="evidence" value="ECO:0007669"/>
    <property type="project" value="UniProtKB-KW"/>
</dbReference>
<reference evidence="11" key="2">
    <citation type="submission" date="2022-01" db="EMBL/GenBank/DDBJ databases">
        <authorList>
            <person name="Hirooka S."/>
            <person name="Miyagishima S.Y."/>
        </authorList>
    </citation>
    <scope>NUCLEOTIDE SEQUENCE</scope>
    <source>
        <strain evidence="11">NBRC 102759</strain>
    </source>
</reference>
<comment type="caution">
    <text evidence="11">The sequence shown here is derived from an EMBL/GenBank/DDBJ whole genome shotgun (WGS) entry which is preliminary data.</text>
</comment>
<comment type="catalytic activity">
    <reaction evidence="9">
        <text>a 2'-deoxyribonucleoside 5'-diphosphate + ATP = a 2'-deoxyribonucleoside 5'-triphosphate + ADP</text>
        <dbReference type="Rhea" id="RHEA:44640"/>
        <dbReference type="ChEBI" id="CHEBI:30616"/>
        <dbReference type="ChEBI" id="CHEBI:61560"/>
        <dbReference type="ChEBI" id="CHEBI:73316"/>
        <dbReference type="ChEBI" id="CHEBI:456216"/>
        <dbReference type="EC" id="2.7.4.6"/>
    </reaction>
</comment>
<evidence type="ECO:0000256" key="4">
    <source>
        <dbReference type="ARBA" id="ARBA00022741"/>
    </source>
</evidence>
<dbReference type="GO" id="GO:0006183">
    <property type="term" value="P:GTP biosynthetic process"/>
    <property type="evidence" value="ECO:0007669"/>
    <property type="project" value="InterPro"/>
</dbReference>
<dbReference type="PANTHER" id="PTHR11349">
    <property type="entry name" value="NUCLEOSIDE DIPHOSPHATE KINASE"/>
    <property type="match status" value="1"/>
</dbReference>
<protein>
    <recommendedName>
        <fullName evidence="9">Nucleoside diphosphate kinase</fullName>
        <ecNumber evidence="9">2.7.4.6</ecNumber>
    </recommendedName>
</protein>
<feature type="binding site" evidence="7">
    <location>
        <position position="105"/>
    </location>
    <ligand>
        <name>ATP</name>
        <dbReference type="ChEBI" id="CHEBI:30616"/>
    </ligand>
</feature>
<dbReference type="Pfam" id="PF00334">
    <property type="entry name" value="NDK"/>
    <property type="match status" value="1"/>
</dbReference>
<dbReference type="PRINTS" id="PR01243">
    <property type="entry name" value="NUCDPKINASE"/>
</dbReference>
<accession>A0A9C7PT92</accession>
<dbReference type="InterPro" id="IPR036850">
    <property type="entry name" value="NDK-like_dom_sf"/>
</dbReference>
<dbReference type="PROSITE" id="PS51374">
    <property type="entry name" value="NDPK_LIKE"/>
    <property type="match status" value="1"/>
</dbReference>
<reference evidence="11" key="1">
    <citation type="journal article" date="2022" name="Proc. Natl. Acad. Sci. U.S.A.">
        <title>Life cycle and functional genomics of the unicellular red alga Galdieria for elucidating algal and plant evolution and industrial use.</title>
        <authorList>
            <person name="Hirooka S."/>
            <person name="Itabashi T."/>
            <person name="Ichinose T.M."/>
            <person name="Onuma R."/>
            <person name="Fujiwara T."/>
            <person name="Yamashita S."/>
            <person name="Jong L.W."/>
            <person name="Tomita R."/>
            <person name="Iwane A.H."/>
            <person name="Miyagishima S.Y."/>
        </authorList>
    </citation>
    <scope>NUCLEOTIDE SEQUENCE</scope>
    <source>
        <strain evidence="11">NBRC 102759</strain>
    </source>
</reference>
<keyword evidence="3 9" id="KW-0808">Transferase</keyword>
<dbReference type="InterPro" id="IPR023005">
    <property type="entry name" value="Nucleoside_diP_kinase_AS"/>
</dbReference>
<feature type="binding site" evidence="7">
    <location>
        <position position="115"/>
    </location>
    <ligand>
        <name>ATP</name>
        <dbReference type="ChEBI" id="CHEBI:30616"/>
    </ligand>
</feature>
<dbReference type="GO" id="GO:0006228">
    <property type="term" value="P:UTP biosynthetic process"/>
    <property type="evidence" value="ECO:0007669"/>
    <property type="project" value="InterPro"/>
</dbReference>
<dbReference type="Proteomes" id="UP001061958">
    <property type="component" value="Unassembled WGS sequence"/>
</dbReference>
<evidence type="ECO:0000259" key="10">
    <source>
        <dbReference type="SMART" id="SM00562"/>
    </source>
</evidence>